<accession>A0A6M1RS21</accession>
<dbReference type="EMBL" id="JAAKYA010000089">
    <property type="protein sequence ID" value="NGO40403.1"/>
    <property type="molecule type" value="Genomic_DNA"/>
</dbReference>
<comment type="caution">
    <text evidence="1">The sequence shown here is derived from an EMBL/GenBank/DDBJ whole genome shotgun (WGS) entry which is preliminary data.</text>
</comment>
<proteinExistence type="predicted"/>
<dbReference type="RefSeq" id="WP_165108969.1">
    <property type="nucleotide sequence ID" value="NZ_JAAKYA010000089.1"/>
</dbReference>
<reference evidence="1 2" key="1">
    <citation type="submission" date="2020-02" db="EMBL/GenBank/DDBJ databases">
        <title>Draft genome sequence of Limisphaera ngatamarikiensis NGM72.4T, a thermophilic Verrucomicrobia grouped in subdivision 3.</title>
        <authorList>
            <person name="Carere C.R."/>
            <person name="Steen J."/>
            <person name="Hugenholtz P."/>
            <person name="Stott M.B."/>
        </authorList>
    </citation>
    <scope>NUCLEOTIDE SEQUENCE [LARGE SCALE GENOMIC DNA]</scope>
    <source>
        <strain evidence="1 2">NGM72.4</strain>
    </source>
</reference>
<evidence type="ECO:0000313" key="2">
    <source>
        <dbReference type="Proteomes" id="UP000477311"/>
    </source>
</evidence>
<keyword evidence="2" id="KW-1185">Reference proteome</keyword>
<dbReference type="AlphaFoldDB" id="A0A6M1RS21"/>
<gene>
    <name evidence="1" type="ORF">G4L39_13520</name>
</gene>
<dbReference type="Proteomes" id="UP000477311">
    <property type="component" value="Unassembled WGS sequence"/>
</dbReference>
<evidence type="ECO:0000313" key="1">
    <source>
        <dbReference type="EMBL" id="NGO40403.1"/>
    </source>
</evidence>
<sequence>MKWIRNHPAPLRPLPAGSFTVDRNGHLLASTLPSDYPVSLLREIAQPLLATFREARDAGLVVTDLVVHFQGLKITARELRGGALVFVFPQTPFTTPA</sequence>
<organism evidence="1 2">
    <name type="scientific">Limisphaera ngatamarikiensis</name>
    <dbReference type="NCBI Taxonomy" id="1324935"/>
    <lineage>
        <taxon>Bacteria</taxon>
        <taxon>Pseudomonadati</taxon>
        <taxon>Verrucomicrobiota</taxon>
        <taxon>Verrucomicrobiia</taxon>
        <taxon>Limisphaerales</taxon>
        <taxon>Limisphaeraceae</taxon>
        <taxon>Limisphaera</taxon>
    </lineage>
</organism>
<protein>
    <recommendedName>
        <fullName evidence="3">Roadblock/LC7 domain-containing protein</fullName>
    </recommendedName>
</protein>
<evidence type="ECO:0008006" key="3">
    <source>
        <dbReference type="Google" id="ProtNLM"/>
    </source>
</evidence>
<name>A0A6M1RS21_9BACT</name>